<dbReference type="InterPro" id="IPR003593">
    <property type="entry name" value="AAA+_ATPase"/>
</dbReference>
<comment type="caution">
    <text evidence="2">The sequence shown here is derived from an EMBL/GenBank/DDBJ whole genome shotgun (WGS) entry which is preliminary data.</text>
</comment>
<dbReference type="InterPro" id="IPR027417">
    <property type="entry name" value="P-loop_NTPase"/>
</dbReference>
<dbReference type="Gene3D" id="3.40.50.300">
    <property type="entry name" value="P-loop containing nucleotide triphosphate hydrolases"/>
    <property type="match status" value="1"/>
</dbReference>
<proteinExistence type="predicted"/>
<dbReference type="Proteomes" id="UP000256645">
    <property type="component" value="Unassembled WGS sequence"/>
</dbReference>
<dbReference type="Pfam" id="PF00004">
    <property type="entry name" value="AAA"/>
    <property type="match status" value="1"/>
</dbReference>
<dbReference type="EMBL" id="PDLM01000018">
    <property type="protein sequence ID" value="RDW58185.1"/>
    <property type="molecule type" value="Genomic_DNA"/>
</dbReference>
<accession>A0A3D8Q8M4</accession>
<dbReference type="GO" id="GO:0005524">
    <property type="term" value="F:ATP binding"/>
    <property type="evidence" value="ECO:0007669"/>
    <property type="project" value="InterPro"/>
</dbReference>
<dbReference type="SMART" id="SM00382">
    <property type="entry name" value="AAA"/>
    <property type="match status" value="1"/>
</dbReference>
<dbReference type="GO" id="GO:0016887">
    <property type="term" value="F:ATP hydrolysis activity"/>
    <property type="evidence" value="ECO:0007669"/>
    <property type="project" value="InterPro"/>
</dbReference>
<dbReference type="SUPFAM" id="SSF52540">
    <property type="entry name" value="P-loop containing nucleoside triphosphate hydrolases"/>
    <property type="match status" value="1"/>
</dbReference>
<protein>
    <recommendedName>
        <fullName evidence="1">AAA+ ATPase domain-containing protein</fullName>
    </recommendedName>
</protein>
<evidence type="ECO:0000313" key="2">
    <source>
        <dbReference type="EMBL" id="RDW58185.1"/>
    </source>
</evidence>
<keyword evidence="3" id="KW-1185">Reference proteome</keyword>
<dbReference type="AlphaFoldDB" id="A0A3D8Q8M4"/>
<reference evidence="2 3" key="1">
    <citation type="journal article" date="2018" name="IMA Fungus">
        <title>IMA Genome-F 9: Draft genome sequence of Annulohypoxylon stygium, Aspergillus mulundensis, Berkeleyomyces basicola (syn. Thielaviopsis basicola), Ceratocystis smalleyi, two Cercospora beticola strains, Coleophoma cylindrospora, Fusarium fracticaudum, Phialophora cf. hyalina, and Morchella septimelata.</title>
        <authorList>
            <person name="Wingfield B.D."/>
            <person name="Bills G.F."/>
            <person name="Dong Y."/>
            <person name="Huang W."/>
            <person name="Nel W.J."/>
            <person name="Swalarsk-Parry B.S."/>
            <person name="Vaghefi N."/>
            <person name="Wilken P.M."/>
            <person name="An Z."/>
            <person name="de Beer Z.W."/>
            <person name="De Vos L."/>
            <person name="Chen L."/>
            <person name="Duong T.A."/>
            <person name="Gao Y."/>
            <person name="Hammerbacher A."/>
            <person name="Kikkert J.R."/>
            <person name="Li Y."/>
            <person name="Li H."/>
            <person name="Li K."/>
            <person name="Li Q."/>
            <person name="Liu X."/>
            <person name="Ma X."/>
            <person name="Naidoo K."/>
            <person name="Pethybridge S.J."/>
            <person name="Sun J."/>
            <person name="Steenkamp E.T."/>
            <person name="van der Nest M.A."/>
            <person name="van Wyk S."/>
            <person name="Wingfield M.J."/>
            <person name="Xiong C."/>
            <person name="Yue Q."/>
            <person name="Zhang X."/>
        </authorList>
    </citation>
    <scope>NUCLEOTIDE SEQUENCE [LARGE SCALE GENOMIC DNA]</scope>
    <source>
        <strain evidence="2 3">BP6252</strain>
    </source>
</reference>
<sequence>MRAVQSVSWLRELPPLVSKKDQQAENGKKMRRMEVEAFSWTFNELFARKRQTVSLEMDINDLSPQNIRDLDLRPLRFAGDEVAGILRRRGEMFWKFRVRHFVSYHEHKDRDYHHAGDDRYMIDLGTYRKLHKIDENSAKEITSNQHLKANVLDNPIPPEGNFVYLLPPIVKGYNLKKNKWLDLQVDRIREVVWNKDAFKSLVLDQKTKDLIEALIRNQLEAEEATDLISGKGNGLILLLHGGPGTGKTLTAESVAEIAEKPLYPVTCGDIRTQPEQVETYLESVLNLGKTWGAVVLLDEADVFLEQRSLEDLRLEKLGEEKIDFSDLQDHIEQLSENKMNGRQIRNAITTARQYAKWKNETLNYVLLKDIIDTAGRFDVYIEKLNGGYSQDQLAEDEGLRLAKAL</sequence>
<dbReference type="PANTHER" id="PTHR46411">
    <property type="entry name" value="FAMILY ATPASE, PUTATIVE-RELATED"/>
    <property type="match status" value="1"/>
</dbReference>
<name>A0A3D8Q8M4_9HELO</name>
<evidence type="ECO:0000259" key="1">
    <source>
        <dbReference type="SMART" id="SM00382"/>
    </source>
</evidence>
<dbReference type="OrthoDB" id="10042665at2759"/>
<dbReference type="PANTHER" id="PTHR46411:SF2">
    <property type="entry name" value="AAA+ ATPASE DOMAIN-CONTAINING PROTEIN"/>
    <property type="match status" value="1"/>
</dbReference>
<dbReference type="InterPro" id="IPR003959">
    <property type="entry name" value="ATPase_AAA_core"/>
</dbReference>
<organism evidence="2 3">
    <name type="scientific">Coleophoma cylindrospora</name>
    <dbReference type="NCBI Taxonomy" id="1849047"/>
    <lineage>
        <taxon>Eukaryota</taxon>
        <taxon>Fungi</taxon>
        <taxon>Dikarya</taxon>
        <taxon>Ascomycota</taxon>
        <taxon>Pezizomycotina</taxon>
        <taxon>Leotiomycetes</taxon>
        <taxon>Helotiales</taxon>
        <taxon>Dermateaceae</taxon>
        <taxon>Coleophoma</taxon>
    </lineage>
</organism>
<dbReference type="STRING" id="1849047.A0A3D8Q8M4"/>
<evidence type="ECO:0000313" key="3">
    <source>
        <dbReference type="Proteomes" id="UP000256645"/>
    </source>
</evidence>
<gene>
    <name evidence="2" type="ORF">BP6252_13596</name>
</gene>
<feature type="domain" description="AAA+ ATPase" evidence="1">
    <location>
        <begin position="233"/>
        <end position="385"/>
    </location>
</feature>